<feature type="transmembrane region" description="Helical" evidence="1">
    <location>
        <begin position="176"/>
        <end position="196"/>
    </location>
</feature>
<dbReference type="NCBIfam" id="NF038065">
    <property type="entry name" value="Pr6Pr"/>
    <property type="match status" value="1"/>
</dbReference>
<reference evidence="3" key="1">
    <citation type="journal article" date="2019" name="Int. J. Syst. Evol. Microbiol.">
        <title>The Global Catalogue of Microorganisms (GCM) 10K type strain sequencing project: providing services to taxonomists for standard genome sequencing and annotation.</title>
        <authorList>
            <consortium name="The Broad Institute Genomics Platform"/>
            <consortium name="The Broad Institute Genome Sequencing Center for Infectious Disease"/>
            <person name="Wu L."/>
            <person name="Ma J."/>
        </authorList>
    </citation>
    <scope>NUCLEOTIDE SEQUENCE [LARGE SCALE GENOMIC DNA]</scope>
    <source>
        <strain evidence="3">CGMCC 1.15111</strain>
    </source>
</reference>
<keyword evidence="1" id="KW-0812">Transmembrane</keyword>
<evidence type="ECO:0000256" key="1">
    <source>
        <dbReference type="SAM" id="Phobius"/>
    </source>
</evidence>
<feature type="transmembrane region" description="Helical" evidence="1">
    <location>
        <begin position="35"/>
        <end position="55"/>
    </location>
</feature>
<feature type="transmembrane region" description="Helical" evidence="1">
    <location>
        <begin position="109"/>
        <end position="127"/>
    </location>
</feature>
<evidence type="ECO:0000313" key="3">
    <source>
        <dbReference type="Proteomes" id="UP000658258"/>
    </source>
</evidence>
<dbReference type="InterPro" id="IPR049713">
    <property type="entry name" value="Pr6Pr-like"/>
</dbReference>
<sequence>MRKTLHTLIALLALFSVATQFYLMLENRTTSLTEMIIRFFSFFTILTNTLVALYFGILSLNRKKMPGFLSHTESLTFVTVYIFVVGLVYQIALRHVWEPTGLQMVVDELLHTAIPILVFLYWALYSTRTAFEWNHLPKLLAYPGIYLVYILCRGKLSDFYPYPFLDVANLGWTLTLQNITVLFLLFIALFLAFKGLRKILP</sequence>
<organism evidence="2 3">
    <name type="scientific">Roseivirga thermotolerans</name>
    <dbReference type="NCBI Taxonomy" id="1758176"/>
    <lineage>
        <taxon>Bacteria</taxon>
        <taxon>Pseudomonadati</taxon>
        <taxon>Bacteroidota</taxon>
        <taxon>Cytophagia</taxon>
        <taxon>Cytophagales</taxon>
        <taxon>Roseivirgaceae</taxon>
        <taxon>Roseivirga</taxon>
    </lineage>
</organism>
<gene>
    <name evidence="2" type="ORF">GCM10011340_22420</name>
</gene>
<dbReference type="EMBL" id="BNAG01000003">
    <property type="protein sequence ID" value="GHE66594.1"/>
    <property type="molecule type" value="Genomic_DNA"/>
</dbReference>
<protein>
    <recommendedName>
        <fullName evidence="4">Pr6Pr family membrane protein</fullName>
    </recommendedName>
</protein>
<comment type="caution">
    <text evidence="2">The sequence shown here is derived from an EMBL/GenBank/DDBJ whole genome shotgun (WGS) entry which is preliminary data.</text>
</comment>
<name>A0ABQ3I9U7_9BACT</name>
<dbReference type="RefSeq" id="WP_189630348.1">
    <property type="nucleotide sequence ID" value="NZ_BNAG01000003.1"/>
</dbReference>
<evidence type="ECO:0000313" key="2">
    <source>
        <dbReference type="EMBL" id="GHE66594.1"/>
    </source>
</evidence>
<keyword evidence="1" id="KW-1133">Transmembrane helix</keyword>
<keyword evidence="3" id="KW-1185">Reference proteome</keyword>
<accession>A0ABQ3I9U7</accession>
<feature type="transmembrane region" description="Helical" evidence="1">
    <location>
        <begin position="139"/>
        <end position="156"/>
    </location>
</feature>
<proteinExistence type="predicted"/>
<feature type="transmembrane region" description="Helical" evidence="1">
    <location>
        <begin position="75"/>
        <end position="97"/>
    </location>
</feature>
<dbReference type="Proteomes" id="UP000658258">
    <property type="component" value="Unassembled WGS sequence"/>
</dbReference>
<keyword evidence="1" id="KW-0472">Membrane</keyword>
<evidence type="ECO:0008006" key="4">
    <source>
        <dbReference type="Google" id="ProtNLM"/>
    </source>
</evidence>